<dbReference type="Gene3D" id="1.10.3230.30">
    <property type="entry name" value="Phage gp6-like head-tail connector protein"/>
    <property type="match status" value="1"/>
</dbReference>
<evidence type="ECO:0008006" key="3">
    <source>
        <dbReference type="Google" id="ProtNLM"/>
    </source>
</evidence>
<gene>
    <name evidence="1" type="ORF">NHU_00437</name>
</gene>
<organism evidence="1 2">
    <name type="scientific">Rhodovulum sulfidophilum</name>
    <name type="common">Rhodobacter sulfidophilus</name>
    <dbReference type="NCBI Taxonomy" id="35806"/>
    <lineage>
        <taxon>Bacteria</taxon>
        <taxon>Pseudomonadati</taxon>
        <taxon>Pseudomonadota</taxon>
        <taxon>Alphaproteobacteria</taxon>
        <taxon>Rhodobacterales</taxon>
        <taxon>Paracoccaceae</taxon>
        <taxon>Rhodovulum</taxon>
    </lineage>
</organism>
<accession>A0A0D6AXK1</accession>
<dbReference type="InterPro" id="IPR006450">
    <property type="entry name" value="Phage_HK97_gp6-like"/>
</dbReference>
<dbReference type="CDD" id="cd08054">
    <property type="entry name" value="gp6"/>
    <property type="match status" value="1"/>
</dbReference>
<dbReference type="Proteomes" id="UP000064912">
    <property type="component" value="Chromosome"/>
</dbReference>
<evidence type="ECO:0000313" key="2">
    <source>
        <dbReference type="Proteomes" id="UP000064912"/>
    </source>
</evidence>
<dbReference type="AlphaFoldDB" id="A0A0D6AXK1"/>
<dbReference type="EMBL" id="AP014800">
    <property type="protein sequence ID" value="BAQ67607.1"/>
    <property type="molecule type" value="Genomic_DNA"/>
</dbReference>
<dbReference type="KEGG" id="rsu:NHU_00437"/>
<protein>
    <recommendedName>
        <fullName evidence="3">Phage gp6-like head-tail connector protein</fullName>
    </recommendedName>
</protein>
<sequence>MTRIPLEELKRHCQAEGFEDDDALLAGLGEVAERFVADYTRRDLDAAFPEGWPAPCAMAARLLVAHWYRSREAVAEGASAEVPLGVRDLLAAYRDLG</sequence>
<dbReference type="Pfam" id="PF05135">
    <property type="entry name" value="Phage_connect_1"/>
    <property type="match status" value="1"/>
</dbReference>
<dbReference type="NCBIfam" id="TIGR01560">
    <property type="entry name" value="put_DNA_pack"/>
    <property type="match status" value="1"/>
</dbReference>
<evidence type="ECO:0000313" key="1">
    <source>
        <dbReference type="EMBL" id="BAQ67607.1"/>
    </source>
</evidence>
<dbReference type="PATRIC" id="fig|35806.4.peg.448"/>
<reference evidence="1 2" key="1">
    <citation type="submission" date="2015-02" db="EMBL/GenBank/DDBJ databases">
        <title>Genome sequene of Rhodovulum sulfidophilum DSM 2351.</title>
        <authorList>
            <person name="Nagao N."/>
        </authorList>
    </citation>
    <scope>NUCLEOTIDE SEQUENCE [LARGE SCALE GENOMIC DNA]</scope>
    <source>
        <strain evidence="1 2">DSM 2351</strain>
    </source>
</reference>
<name>A0A0D6AXK1_RHOSU</name>
<proteinExistence type="predicted"/>
<dbReference type="InterPro" id="IPR021146">
    <property type="entry name" value="Phage_gp6-like_head-tail"/>
</dbReference>